<keyword evidence="2" id="KW-0472">Membrane</keyword>
<feature type="compositionally biased region" description="Polar residues" evidence="1">
    <location>
        <begin position="269"/>
        <end position="279"/>
    </location>
</feature>
<reference evidence="3" key="2">
    <citation type="submission" date="2023-06" db="EMBL/GenBank/DDBJ databases">
        <authorList>
            <person name="Swenson N.G."/>
            <person name="Wegrzyn J.L."/>
            <person name="Mcevoy S.L."/>
        </authorList>
    </citation>
    <scope>NUCLEOTIDE SEQUENCE</scope>
    <source>
        <strain evidence="3">NS2018</strain>
        <tissue evidence="3">Leaf</tissue>
    </source>
</reference>
<feature type="region of interest" description="Disordered" evidence="1">
    <location>
        <begin position="269"/>
        <end position="293"/>
    </location>
</feature>
<evidence type="ECO:0000313" key="4">
    <source>
        <dbReference type="Proteomes" id="UP001168877"/>
    </source>
</evidence>
<sequence>MSKCGFVWMDTVIRQKTHPISHIHDTCSEECFWWRTGYSSEVKAASPLQKPLLLHQQRGEREMGEIGMCTSPSIWEKIEQSESYLVCSMYEEAATLASSILMQIRGNTNVSSQVLYDMMESAGMVLVQSLKELGRAANILNELKLLFDSVTDIPVQVLLTGACFQISERSYFGVREFLEEFLSKWTCVDERCYVVKGAEKHIDLTEGYDGRVLKIDQYMEVVEVYAVTFLGTVLTDVDLAVSWIEKASIPEETRQVLLRRLHSLRSHKATSMSQSSSMLPNKHTHVSERSSKGTNADYLPVGEDVTKQATLNLPRQSYPSFLWSRSSTLKFGNVRMVLSTGKVSLGFLIFLAYYIFRRKQATLKRIATRQYFWVKKTLVDLWQLAFSYQVNPLAAVQPLPAATTLRGQ</sequence>
<reference evidence="3" key="1">
    <citation type="journal article" date="2022" name="Plant J.">
        <title>Strategies of tolerance reflected in two North American maple genomes.</title>
        <authorList>
            <person name="McEvoy S.L."/>
            <person name="Sezen U.U."/>
            <person name="Trouern-Trend A."/>
            <person name="McMahon S.M."/>
            <person name="Schaberg P.G."/>
            <person name="Yang J."/>
            <person name="Wegrzyn J.L."/>
            <person name="Swenson N.G."/>
        </authorList>
    </citation>
    <scope>NUCLEOTIDE SEQUENCE</scope>
    <source>
        <strain evidence="3">NS2018</strain>
    </source>
</reference>
<keyword evidence="2" id="KW-0812">Transmembrane</keyword>
<dbReference type="Proteomes" id="UP001168877">
    <property type="component" value="Unassembled WGS sequence"/>
</dbReference>
<keyword evidence="2" id="KW-1133">Transmembrane helix</keyword>
<evidence type="ECO:0000256" key="2">
    <source>
        <dbReference type="SAM" id="Phobius"/>
    </source>
</evidence>
<feature type="transmembrane region" description="Helical" evidence="2">
    <location>
        <begin position="336"/>
        <end position="356"/>
    </location>
</feature>
<dbReference type="EMBL" id="JAUESC010000003">
    <property type="protein sequence ID" value="KAK0601491.1"/>
    <property type="molecule type" value="Genomic_DNA"/>
</dbReference>
<evidence type="ECO:0008006" key="5">
    <source>
        <dbReference type="Google" id="ProtNLM"/>
    </source>
</evidence>
<dbReference type="GO" id="GO:0015919">
    <property type="term" value="P:peroxisomal membrane transport"/>
    <property type="evidence" value="ECO:0007669"/>
    <property type="project" value="InterPro"/>
</dbReference>
<proteinExistence type="predicted"/>
<organism evidence="3 4">
    <name type="scientific">Acer saccharum</name>
    <name type="common">Sugar maple</name>
    <dbReference type="NCBI Taxonomy" id="4024"/>
    <lineage>
        <taxon>Eukaryota</taxon>
        <taxon>Viridiplantae</taxon>
        <taxon>Streptophyta</taxon>
        <taxon>Embryophyta</taxon>
        <taxon>Tracheophyta</taxon>
        <taxon>Spermatophyta</taxon>
        <taxon>Magnoliopsida</taxon>
        <taxon>eudicotyledons</taxon>
        <taxon>Gunneridae</taxon>
        <taxon>Pentapetalae</taxon>
        <taxon>rosids</taxon>
        <taxon>malvids</taxon>
        <taxon>Sapindales</taxon>
        <taxon>Sapindaceae</taxon>
        <taxon>Hippocastanoideae</taxon>
        <taxon>Acereae</taxon>
        <taxon>Acer</taxon>
    </lineage>
</organism>
<keyword evidence="4" id="KW-1185">Reference proteome</keyword>
<dbReference type="PANTHER" id="PTHR36361:SF1">
    <property type="entry name" value="PROTEIN APEM9"/>
    <property type="match status" value="1"/>
</dbReference>
<accession>A0AA39SYS3</accession>
<dbReference type="AlphaFoldDB" id="A0AA39SYS3"/>
<name>A0AA39SYS3_ACESA</name>
<evidence type="ECO:0000256" key="1">
    <source>
        <dbReference type="SAM" id="MobiDB-lite"/>
    </source>
</evidence>
<evidence type="ECO:0000313" key="3">
    <source>
        <dbReference type="EMBL" id="KAK0601491.1"/>
    </source>
</evidence>
<protein>
    <recommendedName>
        <fullName evidence="5">Protein APEM9</fullName>
    </recommendedName>
</protein>
<dbReference type="PANTHER" id="PTHR36361">
    <property type="entry name" value="PROTEIN APEM9"/>
    <property type="match status" value="1"/>
</dbReference>
<gene>
    <name evidence="3" type="ORF">LWI29_024778</name>
</gene>
<dbReference type="InterPro" id="IPR034571">
    <property type="entry name" value="APEM9"/>
</dbReference>
<comment type="caution">
    <text evidence="3">The sequence shown here is derived from an EMBL/GenBank/DDBJ whole genome shotgun (WGS) entry which is preliminary data.</text>
</comment>